<protein>
    <recommendedName>
        <fullName evidence="1">DUF6546 domain-containing protein</fullName>
    </recommendedName>
</protein>
<dbReference type="InterPro" id="IPR046676">
    <property type="entry name" value="DUF6546"/>
</dbReference>
<sequence length="486" mass="55795">MDWMSLPAELRAMVLQALICEGDIATHASVSREWQKAIEIYNFQSLELKAKDISMFGAVAKRNFHLIKYIWYSIELPEYDCSECSQVENQYLIDANQVTVENSIRLLFGALSTVVPGPDADMTLDISIHSPSDSQHHFKYIRTEPAKPLSSRRYRALAPDSDLSHNSPASSLSLDAIDQIFPDICFSEPQDEFWNSVPEAPCVTHLLLRRQTRRRWDATSLSRLFTRLPRLRDVHYEPWREWVRMLQRSADKRSGDLFNFLTSHTNIERMTIFEDSNETYISTFSTGLHEALDAEPVRQATPYVARNLAKASLRLQHLSAAFIIDVDLFWNECLSRTDWMWGQLQTLSLTSRILMPRNKSEDINRVLLSSAQAIRQMPQLLKLELWNGGKGYAAMFRFQSVRANVNRRASITWRGTWDLILESSVITAWEDARTSHAGHLDVQNEILEPREIRSHGEAVLALELEIDVACPISIQQIHEEHSFPGP</sequence>
<evidence type="ECO:0000259" key="1">
    <source>
        <dbReference type="Pfam" id="PF20183"/>
    </source>
</evidence>
<dbReference type="Proteomes" id="UP001280581">
    <property type="component" value="Unassembled WGS sequence"/>
</dbReference>
<comment type="caution">
    <text evidence="2">The sequence shown here is derived from an EMBL/GenBank/DDBJ whole genome shotgun (WGS) entry which is preliminary data.</text>
</comment>
<feature type="domain" description="DUF6546" evidence="1">
    <location>
        <begin position="264"/>
        <end position="468"/>
    </location>
</feature>
<reference evidence="2 3" key="1">
    <citation type="submission" date="2021-02" db="EMBL/GenBank/DDBJ databases">
        <title>Genome assembly of Pseudopithomyces chartarum.</title>
        <authorList>
            <person name="Jauregui R."/>
            <person name="Singh J."/>
            <person name="Voisey C."/>
        </authorList>
    </citation>
    <scope>NUCLEOTIDE SEQUENCE [LARGE SCALE GENOMIC DNA]</scope>
    <source>
        <strain evidence="2 3">AGR01</strain>
    </source>
</reference>
<evidence type="ECO:0000313" key="3">
    <source>
        <dbReference type="Proteomes" id="UP001280581"/>
    </source>
</evidence>
<organism evidence="2 3">
    <name type="scientific">Pseudopithomyces chartarum</name>
    <dbReference type="NCBI Taxonomy" id="1892770"/>
    <lineage>
        <taxon>Eukaryota</taxon>
        <taxon>Fungi</taxon>
        <taxon>Dikarya</taxon>
        <taxon>Ascomycota</taxon>
        <taxon>Pezizomycotina</taxon>
        <taxon>Dothideomycetes</taxon>
        <taxon>Pleosporomycetidae</taxon>
        <taxon>Pleosporales</taxon>
        <taxon>Massarineae</taxon>
        <taxon>Didymosphaeriaceae</taxon>
        <taxon>Pseudopithomyces</taxon>
    </lineage>
</organism>
<proteinExistence type="predicted"/>
<dbReference type="EMBL" id="WVTA01000003">
    <property type="protein sequence ID" value="KAK3214510.1"/>
    <property type="molecule type" value="Genomic_DNA"/>
</dbReference>
<evidence type="ECO:0000313" key="2">
    <source>
        <dbReference type="EMBL" id="KAK3214510.1"/>
    </source>
</evidence>
<dbReference type="AlphaFoldDB" id="A0AAN6M191"/>
<gene>
    <name evidence="2" type="ORF">GRF29_19g402314</name>
</gene>
<accession>A0AAN6M191</accession>
<dbReference type="Pfam" id="PF20183">
    <property type="entry name" value="DUF6546"/>
    <property type="match status" value="1"/>
</dbReference>
<name>A0AAN6M191_9PLEO</name>
<keyword evidence="3" id="KW-1185">Reference proteome</keyword>